<protein>
    <submittedName>
        <fullName evidence="1">Uncharacterized protein</fullName>
    </submittedName>
</protein>
<evidence type="ECO:0000313" key="1">
    <source>
        <dbReference type="EMBL" id="CAD7091270.1"/>
    </source>
</evidence>
<dbReference type="AlphaFoldDB" id="A0A7R8V417"/>
<accession>A0A7R8V417</accession>
<organism evidence="1 2">
    <name type="scientific">Hermetia illucens</name>
    <name type="common">Black soldier fly</name>
    <dbReference type="NCBI Taxonomy" id="343691"/>
    <lineage>
        <taxon>Eukaryota</taxon>
        <taxon>Metazoa</taxon>
        <taxon>Ecdysozoa</taxon>
        <taxon>Arthropoda</taxon>
        <taxon>Hexapoda</taxon>
        <taxon>Insecta</taxon>
        <taxon>Pterygota</taxon>
        <taxon>Neoptera</taxon>
        <taxon>Endopterygota</taxon>
        <taxon>Diptera</taxon>
        <taxon>Brachycera</taxon>
        <taxon>Stratiomyomorpha</taxon>
        <taxon>Stratiomyidae</taxon>
        <taxon>Hermetiinae</taxon>
        <taxon>Hermetia</taxon>
    </lineage>
</organism>
<proteinExistence type="predicted"/>
<keyword evidence="2" id="KW-1185">Reference proteome</keyword>
<sequence>MQLVEALFVISNSRPAFGQPLATSSIIWHNCRDCGITFTAYCPLCFCVNYFSVRIGFPQRFSHFDFPRNKLRWTQKWRKPTRTP</sequence>
<name>A0A7R8V417_HERIL</name>
<reference evidence="1 2" key="1">
    <citation type="submission" date="2020-11" db="EMBL/GenBank/DDBJ databases">
        <authorList>
            <person name="Wallbank WR R."/>
            <person name="Pardo Diaz C."/>
            <person name="Kozak K."/>
            <person name="Martin S."/>
            <person name="Jiggins C."/>
            <person name="Moest M."/>
            <person name="Warren A I."/>
            <person name="Generalovic N T."/>
            <person name="Byers J.R.P. K."/>
            <person name="Montejo-Kovacevich G."/>
            <person name="Yen C E."/>
        </authorList>
    </citation>
    <scope>NUCLEOTIDE SEQUENCE [LARGE SCALE GENOMIC DNA]</scope>
</reference>
<dbReference type="EMBL" id="LR899013">
    <property type="protein sequence ID" value="CAD7091270.1"/>
    <property type="molecule type" value="Genomic_DNA"/>
</dbReference>
<gene>
    <name evidence="1" type="ORF">HERILL_LOCUS13693</name>
</gene>
<dbReference type="InParanoid" id="A0A7R8V417"/>
<dbReference type="Proteomes" id="UP000594454">
    <property type="component" value="Chromosome 5"/>
</dbReference>
<evidence type="ECO:0000313" key="2">
    <source>
        <dbReference type="Proteomes" id="UP000594454"/>
    </source>
</evidence>